<evidence type="ECO:0000313" key="2">
    <source>
        <dbReference type="Proteomes" id="UP001165960"/>
    </source>
</evidence>
<sequence>MISAIKWVPRGANKEMPMKYQLDEEEIERIKQLTSDKINAAKMEMSETMGDKAAQEASQKSGDVLSKYNLDDYDNENEDADIFNGKDEPEEDPFAKEDESDNESEAEELRILPTDSLLLAAKTEDEVSQFEVYNYEENENNIYMHHDALLPSFPICLEWLDFKPQSEDANTKGSFVVIGTFEPEIEIWDLDYIDAVCPSAILGASQSEKRQKKANAEYHTDAIMSLSWNKTHRNLLASSSADFTVKLWDLSQLKCLRSFDHHTDKVQCVQWHPIESTILMTGGFDKKVSVFDSRSLQGASSWNVDSDVECLRWDPFNPNTFVVSTESGLVQAFDVRNATVSLFTIHAHDKAVSTFDINSAIPGCLVTGSVDKTIKIWNINDNKPSMILSRNFDLGQVFSLSFNPDSPYKLGMAGSKGIVKIWDMTSNNAVRSSFQTSGYTFTTPQPTEAQPISIADEGDVESDEEMN</sequence>
<name>A0ACC2SRV1_9FUNG</name>
<gene>
    <name evidence="1" type="primary">PWP1_2</name>
    <name evidence="1" type="ORF">DSO57_1025526</name>
</gene>
<accession>A0ACC2SRV1</accession>
<dbReference type="EMBL" id="QTSX02004404">
    <property type="protein sequence ID" value="KAJ9064896.1"/>
    <property type="molecule type" value="Genomic_DNA"/>
</dbReference>
<protein>
    <submittedName>
        <fullName evidence="1">rRNA-processing protein, variant 2</fullName>
    </submittedName>
</protein>
<keyword evidence="2" id="KW-1185">Reference proteome</keyword>
<dbReference type="Proteomes" id="UP001165960">
    <property type="component" value="Unassembled WGS sequence"/>
</dbReference>
<reference evidence="1" key="1">
    <citation type="submission" date="2022-04" db="EMBL/GenBank/DDBJ databases">
        <title>Genome of the entomopathogenic fungus Entomophthora muscae.</title>
        <authorList>
            <person name="Elya C."/>
            <person name="Lovett B.R."/>
            <person name="Lee E."/>
            <person name="Macias A.M."/>
            <person name="Hajek A.E."/>
            <person name="De Bivort B.L."/>
            <person name="Kasson M.T."/>
            <person name="De Fine Licht H.H."/>
            <person name="Stajich J.E."/>
        </authorList>
    </citation>
    <scope>NUCLEOTIDE SEQUENCE</scope>
    <source>
        <strain evidence="1">Berkeley</strain>
    </source>
</reference>
<comment type="caution">
    <text evidence="1">The sequence shown here is derived from an EMBL/GenBank/DDBJ whole genome shotgun (WGS) entry which is preliminary data.</text>
</comment>
<evidence type="ECO:0000313" key="1">
    <source>
        <dbReference type="EMBL" id="KAJ9064896.1"/>
    </source>
</evidence>
<proteinExistence type="predicted"/>
<organism evidence="1 2">
    <name type="scientific">Entomophthora muscae</name>
    <dbReference type="NCBI Taxonomy" id="34485"/>
    <lineage>
        <taxon>Eukaryota</taxon>
        <taxon>Fungi</taxon>
        <taxon>Fungi incertae sedis</taxon>
        <taxon>Zoopagomycota</taxon>
        <taxon>Entomophthoromycotina</taxon>
        <taxon>Entomophthoromycetes</taxon>
        <taxon>Entomophthorales</taxon>
        <taxon>Entomophthoraceae</taxon>
        <taxon>Entomophthora</taxon>
    </lineage>
</organism>